<proteinExistence type="predicted"/>
<protein>
    <submittedName>
        <fullName evidence="2">Uncharacterized protein</fullName>
    </submittedName>
</protein>
<dbReference type="OrthoDB" id="4074030at2759"/>
<feature type="transmembrane region" description="Helical" evidence="1">
    <location>
        <begin position="52"/>
        <end position="68"/>
    </location>
</feature>
<organism evidence="2 3">
    <name type="scientific">Zygosaccharomyces rouxii</name>
    <dbReference type="NCBI Taxonomy" id="4956"/>
    <lineage>
        <taxon>Eukaryota</taxon>
        <taxon>Fungi</taxon>
        <taxon>Dikarya</taxon>
        <taxon>Ascomycota</taxon>
        <taxon>Saccharomycotina</taxon>
        <taxon>Saccharomycetes</taxon>
        <taxon>Saccharomycetales</taxon>
        <taxon>Saccharomycetaceae</taxon>
        <taxon>Zygosaccharomyces</taxon>
    </lineage>
</organism>
<sequence>MPELKRIHGSVMDPHNHNDDDEDAFPMQPLDIDEQEELIQRLEKGNSTRNRLYVNVLTGIYAICGILFLFQTRKSKGKEFWVYGLGCISMALSIIGVRHEIVTDFQVFMTSQLQVNSIAIQRFNIAVLVLVEWLAFTELPLGMASQVPLFLYVVSILTKRWVRSMESEISSLRGMKYKYKSA</sequence>
<evidence type="ECO:0000313" key="2">
    <source>
        <dbReference type="EMBL" id="GAV55841.1"/>
    </source>
</evidence>
<keyword evidence="1" id="KW-1133">Transmembrane helix</keyword>
<keyword evidence="1" id="KW-0812">Transmembrane</keyword>
<name>A0A1Q3AJC9_ZYGRO</name>
<comment type="caution">
    <text evidence="2">The sequence shown here is derived from an EMBL/GenBank/DDBJ whole genome shotgun (WGS) entry which is preliminary data.</text>
</comment>
<dbReference type="EMBL" id="BDGX01000052">
    <property type="protein sequence ID" value="GAV55841.1"/>
    <property type="molecule type" value="Genomic_DNA"/>
</dbReference>
<dbReference type="AlphaFoldDB" id="A0A1Q3AJC9"/>
<feature type="transmembrane region" description="Helical" evidence="1">
    <location>
        <begin position="80"/>
        <end position="97"/>
    </location>
</feature>
<accession>A0A1Q3AJC9</accession>
<reference evidence="2 3" key="1">
    <citation type="submission" date="2016-08" db="EMBL/GenBank/DDBJ databases">
        <title>Draft genome sequence of allopolyploid Zygosaccharomyces rouxii.</title>
        <authorList>
            <person name="Watanabe J."/>
            <person name="Uehara K."/>
            <person name="Mogi Y."/>
            <person name="Tsukioka Y."/>
        </authorList>
    </citation>
    <scope>NUCLEOTIDE SEQUENCE [LARGE SCALE GENOMIC DNA]</scope>
    <source>
        <strain evidence="2 3">NBRC 110957</strain>
    </source>
</reference>
<dbReference type="PANTHER" id="PTHR36784:SF1">
    <property type="entry name" value="HISTONE-LYSINE N-METHYLTRANSFERASE"/>
    <property type="match status" value="1"/>
</dbReference>
<evidence type="ECO:0000256" key="1">
    <source>
        <dbReference type="SAM" id="Phobius"/>
    </source>
</evidence>
<evidence type="ECO:0000313" key="3">
    <source>
        <dbReference type="Proteomes" id="UP000187013"/>
    </source>
</evidence>
<feature type="transmembrane region" description="Helical" evidence="1">
    <location>
        <begin position="118"/>
        <end position="136"/>
    </location>
</feature>
<dbReference type="Proteomes" id="UP000187013">
    <property type="component" value="Unassembled WGS sequence"/>
</dbReference>
<gene>
    <name evidence="2" type="ORF">ZYGR_0AZ00120</name>
</gene>
<dbReference type="PANTHER" id="PTHR36784">
    <property type="entry name" value="HISTONE-LYSINE N-METHYLTRANSFERASE"/>
    <property type="match status" value="1"/>
</dbReference>
<keyword evidence="1" id="KW-0472">Membrane</keyword>